<evidence type="ECO:0000313" key="8">
    <source>
        <dbReference type="EMBL" id="VDM22704.1"/>
    </source>
</evidence>
<dbReference type="Proteomes" id="UP000270924">
    <property type="component" value="Unassembled WGS sequence"/>
</dbReference>
<dbReference type="SMART" id="SM00174">
    <property type="entry name" value="RHO"/>
    <property type="match status" value="1"/>
</dbReference>
<dbReference type="SUPFAM" id="SSF52540">
    <property type="entry name" value="P-loop containing nucleoside triphosphate hydrolases"/>
    <property type="match status" value="1"/>
</dbReference>
<dbReference type="GO" id="GO:0005525">
    <property type="term" value="F:GTP binding"/>
    <property type="evidence" value="ECO:0007669"/>
    <property type="project" value="UniProtKB-KW"/>
</dbReference>
<dbReference type="PROSITE" id="PS51421">
    <property type="entry name" value="RAS"/>
    <property type="match status" value="1"/>
</dbReference>
<keyword evidence="4" id="KW-0547">Nucleotide-binding</keyword>
<dbReference type="FunCoup" id="A0A3P7F1I5">
    <property type="interactions" value="65"/>
</dbReference>
<dbReference type="InterPro" id="IPR027417">
    <property type="entry name" value="P-loop_NTPase"/>
</dbReference>
<dbReference type="EMBL" id="UYWW01012953">
    <property type="protein sequence ID" value="VDM22704.1"/>
    <property type="molecule type" value="Genomic_DNA"/>
</dbReference>
<dbReference type="OMA" id="MCEERYR"/>
<dbReference type="PANTHER" id="PTHR46149">
    <property type="entry name" value="MIP08469P"/>
    <property type="match status" value="1"/>
</dbReference>
<evidence type="ECO:0000256" key="2">
    <source>
        <dbReference type="ARBA" id="ARBA00022475"/>
    </source>
</evidence>
<keyword evidence="4" id="KW-0342">GTP-binding</keyword>
<gene>
    <name evidence="8" type="ORF">WBA_LOCUS12617</name>
</gene>
<dbReference type="SMART" id="SM00175">
    <property type="entry name" value="RAB"/>
    <property type="match status" value="1"/>
</dbReference>
<dbReference type="AlphaFoldDB" id="A0A3P7F1I5"/>
<dbReference type="InParanoid" id="A0A3P7F1I5"/>
<keyword evidence="6" id="KW-0449">Lipoprotein</keyword>
<dbReference type="OrthoDB" id="265044at2759"/>
<evidence type="ECO:0008006" key="10">
    <source>
        <dbReference type="Google" id="ProtNLM"/>
    </source>
</evidence>
<sequence length="272" mass="31186">MEETRFRIVVLGPGKVGKTSIIRRYLHGTFDEKYRETVEDLYSRDFNIQLSYGSSPAISFFRAIKIIMLKQGKEISLEILDTNFGYPGMRKIAIASASAFMLVFAVNDVASFKQMSDIWSQIVQQRKDARTLPTVVVGNKCDSSPQKVLKLIASVYEATVQAWMQHLNFNISYVESSAKMNYNTVKIFRNFLDQSGLLDEEKWTKQQKLRSREISPTKKLNRNWSLRVSKAKDSPKGLNRSGSLLRRSKHQSLRMKYHDKEVPLGEGDCKIS</sequence>
<evidence type="ECO:0000256" key="5">
    <source>
        <dbReference type="ARBA" id="ARBA00023136"/>
    </source>
</evidence>
<name>A0A3P7F1I5_WUCBA</name>
<feature type="compositionally biased region" description="Basic residues" evidence="7">
    <location>
        <begin position="246"/>
        <end position="255"/>
    </location>
</feature>
<protein>
    <recommendedName>
        <fullName evidence="10">Ras family protein</fullName>
    </recommendedName>
</protein>
<dbReference type="Gene3D" id="3.40.50.300">
    <property type="entry name" value="P-loop containing nucleotide triphosphate hydrolases"/>
    <property type="match status" value="1"/>
</dbReference>
<dbReference type="GO" id="GO:0005886">
    <property type="term" value="C:plasma membrane"/>
    <property type="evidence" value="ECO:0007669"/>
    <property type="project" value="UniProtKB-SubCell"/>
</dbReference>
<proteinExistence type="predicted"/>
<evidence type="ECO:0000256" key="3">
    <source>
        <dbReference type="ARBA" id="ARBA00022481"/>
    </source>
</evidence>
<dbReference type="GO" id="GO:0003924">
    <property type="term" value="F:GTPase activity"/>
    <property type="evidence" value="ECO:0007669"/>
    <property type="project" value="InterPro"/>
</dbReference>
<keyword evidence="5" id="KW-0472">Membrane</keyword>
<keyword evidence="9" id="KW-1185">Reference proteome</keyword>
<accession>A0A3P7F1I5</accession>
<evidence type="ECO:0000256" key="6">
    <source>
        <dbReference type="ARBA" id="ARBA00023288"/>
    </source>
</evidence>
<reference evidence="8 9" key="1">
    <citation type="submission" date="2018-11" db="EMBL/GenBank/DDBJ databases">
        <authorList>
            <consortium name="Pathogen Informatics"/>
        </authorList>
    </citation>
    <scope>NUCLEOTIDE SEQUENCE [LARGE SCALE GENOMIC DNA]</scope>
</reference>
<organism evidence="8 9">
    <name type="scientific">Wuchereria bancrofti</name>
    <dbReference type="NCBI Taxonomy" id="6293"/>
    <lineage>
        <taxon>Eukaryota</taxon>
        <taxon>Metazoa</taxon>
        <taxon>Ecdysozoa</taxon>
        <taxon>Nematoda</taxon>
        <taxon>Chromadorea</taxon>
        <taxon>Rhabditida</taxon>
        <taxon>Spirurina</taxon>
        <taxon>Spiruromorpha</taxon>
        <taxon>Filarioidea</taxon>
        <taxon>Onchocercidae</taxon>
        <taxon>Wuchereria</taxon>
    </lineage>
</organism>
<feature type="region of interest" description="Disordered" evidence="7">
    <location>
        <begin position="225"/>
        <end position="259"/>
    </location>
</feature>
<evidence type="ECO:0000256" key="1">
    <source>
        <dbReference type="ARBA" id="ARBA00004193"/>
    </source>
</evidence>
<dbReference type="PROSITE" id="PS51419">
    <property type="entry name" value="RAB"/>
    <property type="match status" value="1"/>
</dbReference>
<evidence type="ECO:0000313" key="9">
    <source>
        <dbReference type="Proteomes" id="UP000270924"/>
    </source>
</evidence>
<dbReference type="PRINTS" id="PR00449">
    <property type="entry name" value="RASTRNSFRMNG"/>
</dbReference>
<dbReference type="PANTHER" id="PTHR46149:SF7">
    <property type="entry name" value="GTP-BINDING PROTEIN DI-RAS2"/>
    <property type="match status" value="1"/>
</dbReference>
<evidence type="ECO:0000256" key="7">
    <source>
        <dbReference type="SAM" id="MobiDB-lite"/>
    </source>
</evidence>
<evidence type="ECO:0000256" key="4">
    <source>
        <dbReference type="ARBA" id="ARBA00023134"/>
    </source>
</evidence>
<dbReference type="Pfam" id="PF00071">
    <property type="entry name" value="Ras"/>
    <property type="match status" value="1"/>
</dbReference>
<keyword evidence="2" id="KW-1003">Cell membrane</keyword>
<dbReference type="InterPro" id="IPR052236">
    <property type="entry name" value="Small_GTPase_RasD"/>
</dbReference>
<dbReference type="InterPro" id="IPR001806">
    <property type="entry name" value="Small_GTPase"/>
</dbReference>
<keyword evidence="3" id="KW-0488">Methylation</keyword>
<comment type="subcellular location">
    <subcellularLocation>
        <location evidence="1">Cell membrane</location>
        <topology evidence="1">Lipid-anchor</topology>
    </subcellularLocation>
</comment>
<dbReference type="SMART" id="SM00173">
    <property type="entry name" value="RAS"/>
    <property type="match status" value="1"/>
</dbReference>